<sequence length="113" mass="13434">MSIKTEPEGCRKQVGFPKSEYQAIQNGKFIHNRLEWTLYQTCRVSIDRISKYSVNPHPLYCKLFTYKQLKNKNIDFGLLRLIYTIEEGAHAHYKQMEFTFFNTMLNRHDKPVG</sequence>
<dbReference type="Proteomes" id="UP001054945">
    <property type="component" value="Unassembled WGS sequence"/>
</dbReference>
<gene>
    <name evidence="1" type="ORF">CEXT_210791</name>
</gene>
<name>A0AAV4P8K9_CAEEX</name>
<keyword evidence="2" id="KW-1185">Reference proteome</keyword>
<evidence type="ECO:0000313" key="2">
    <source>
        <dbReference type="Proteomes" id="UP001054945"/>
    </source>
</evidence>
<organism evidence="1 2">
    <name type="scientific">Caerostris extrusa</name>
    <name type="common">Bark spider</name>
    <name type="synonym">Caerostris bankana</name>
    <dbReference type="NCBI Taxonomy" id="172846"/>
    <lineage>
        <taxon>Eukaryota</taxon>
        <taxon>Metazoa</taxon>
        <taxon>Ecdysozoa</taxon>
        <taxon>Arthropoda</taxon>
        <taxon>Chelicerata</taxon>
        <taxon>Arachnida</taxon>
        <taxon>Araneae</taxon>
        <taxon>Araneomorphae</taxon>
        <taxon>Entelegynae</taxon>
        <taxon>Araneoidea</taxon>
        <taxon>Araneidae</taxon>
        <taxon>Caerostris</taxon>
    </lineage>
</organism>
<comment type="caution">
    <text evidence="1">The sequence shown here is derived from an EMBL/GenBank/DDBJ whole genome shotgun (WGS) entry which is preliminary data.</text>
</comment>
<proteinExistence type="predicted"/>
<dbReference type="AlphaFoldDB" id="A0AAV4P8K9"/>
<accession>A0AAV4P8K9</accession>
<protein>
    <submittedName>
        <fullName evidence="1">Uncharacterized protein</fullName>
    </submittedName>
</protein>
<reference evidence="1 2" key="1">
    <citation type="submission" date="2021-06" db="EMBL/GenBank/DDBJ databases">
        <title>Caerostris extrusa draft genome.</title>
        <authorList>
            <person name="Kono N."/>
            <person name="Arakawa K."/>
        </authorList>
    </citation>
    <scope>NUCLEOTIDE SEQUENCE [LARGE SCALE GENOMIC DNA]</scope>
</reference>
<dbReference type="EMBL" id="BPLR01004028">
    <property type="protein sequence ID" value="GIX91452.1"/>
    <property type="molecule type" value="Genomic_DNA"/>
</dbReference>
<evidence type="ECO:0000313" key="1">
    <source>
        <dbReference type="EMBL" id="GIX91452.1"/>
    </source>
</evidence>